<feature type="compositionally biased region" description="Low complexity" evidence="7">
    <location>
        <begin position="382"/>
        <end position="393"/>
    </location>
</feature>
<dbReference type="GO" id="GO:0008270">
    <property type="term" value="F:zinc ion binding"/>
    <property type="evidence" value="ECO:0007669"/>
    <property type="project" value="UniProtKB-KW"/>
</dbReference>
<evidence type="ECO:0000256" key="4">
    <source>
        <dbReference type="ARBA" id="ARBA00022833"/>
    </source>
</evidence>
<evidence type="ECO:0000313" key="10">
    <source>
        <dbReference type="EMBL" id="CCA66741.1"/>
    </source>
</evidence>
<dbReference type="InterPro" id="IPR011011">
    <property type="entry name" value="Znf_FYVE_PHD"/>
</dbReference>
<feature type="region of interest" description="Disordered" evidence="7">
    <location>
        <begin position="676"/>
        <end position="756"/>
    </location>
</feature>
<dbReference type="OMA" id="QFAMSHE"/>
<feature type="region of interest" description="Disordered" evidence="7">
    <location>
        <begin position="1"/>
        <end position="80"/>
    </location>
</feature>
<dbReference type="OrthoDB" id="436852at2759"/>
<evidence type="ECO:0000313" key="11">
    <source>
        <dbReference type="Proteomes" id="UP000007148"/>
    </source>
</evidence>
<feature type="domain" description="PHD-type" evidence="8">
    <location>
        <begin position="440"/>
        <end position="488"/>
    </location>
</feature>
<sequence length="756" mass="82779">MAQVTPPLKTRKLSISGSHQRPDDDMDEDPALQTPVPRRNESQLSSSDSGKPDGHTVFTRKNISEIVPATPDSTLDSIDGSQLRTPFNNFVSWAGSSPDIAGTPTPMGPLSNRSQLEFPVGKGIRLTPHMPTSLSALAGLRYGSESPLGTKARKRIQVSTSPKSPTEVEMPVLVPELTMKSSSSPPADDGEPQETAMQEVVDTISPTEDHTTSPMASPLEVDSTIQSPHSSTDAVIKKYRSDALQRWLDEPISRHPRILQQSPGRKDKILKRLRAFQVQSSRGTPLKPHNREHLGRVLQPESLDSLDQVYAIPDWPEDDQIPSIIPAEEMRRRQADLRLVEQYLEESTDSEEGEEELLSTEDPANAVVALRAKKSSRDWQQRRVAQAQSSRAATPKTKPSTRKSRQKTSSDDTRKETTVEPQQEMEVDKTDDADSADNDEVACICKGEDTGSPMVQCDNCHTWHHVECVTKPGDELPDKWFCWKCPMSAAPERASNMQEHTPTLVPTSNDYTAESRLSAAANITVYQGSSTPQDSPGLLSSDAKKKPSFDGFRTPPSSGRSRHLYGFWGDGLGDFMRHDDDPMTAIAATPFGLPFFPSPYLPFADMGPRGSPYRSPGKYASPAQPTPPPPKKEKPWTNYTGTYVAPNSNTNTFNPFTAPTANITTDPLFIHYEHDAPKQTAHHNSKSARPKRKAKGDKEMSKGESSTNGDDISAPVSAQSEHPSSGPLAPDTATSEEEIVPIQKDGLVSDSIDAAT</sequence>
<dbReference type="InterPro" id="IPR037869">
    <property type="entry name" value="Spp1/CFP1"/>
</dbReference>
<dbReference type="eggNOG" id="ENOG502SDWN">
    <property type="taxonomic scope" value="Eukaryota"/>
</dbReference>
<comment type="caution">
    <text evidence="10">The sequence shown here is derived from an EMBL/GenBank/DDBJ whole genome shotgun (WGS) entry which is preliminary data.</text>
</comment>
<keyword evidence="2" id="KW-0479">Metal-binding</keyword>
<dbReference type="InterPro" id="IPR019787">
    <property type="entry name" value="Znf_PHD-finger"/>
</dbReference>
<dbReference type="PROSITE" id="PS01359">
    <property type="entry name" value="ZF_PHD_1"/>
    <property type="match status" value="1"/>
</dbReference>
<accession>G4T5X9</accession>
<feature type="compositionally biased region" description="Acidic residues" evidence="7">
    <location>
        <begin position="345"/>
        <end position="359"/>
    </location>
</feature>
<dbReference type="InterPro" id="IPR019786">
    <property type="entry name" value="Zinc_finger_PHD-type_CS"/>
</dbReference>
<feature type="region of interest" description="Disordered" evidence="7">
    <location>
        <begin position="206"/>
        <end position="232"/>
    </location>
</feature>
<dbReference type="PROSITE" id="PS51050">
    <property type="entry name" value="ZF_CW"/>
    <property type="match status" value="1"/>
</dbReference>
<comment type="subcellular location">
    <subcellularLocation>
        <location evidence="1">Nucleus</location>
    </subcellularLocation>
</comment>
<name>G4T5X9_SERID</name>
<dbReference type="SUPFAM" id="SSF57903">
    <property type="entry name" value="FYVE/PHD zinc finger"/>
    <property type="match status" value="1"/>
</dbReference>
<feature type="compositionally biased region" description="Polar residues" evidence="7">
    <location>
        <begin position="703"/>
        <end position="723"/>
    </location>
</feature>
<evidence type="ECO:0000259" key="9">
    <source>
        <dbReference type="PROSITE" id="PS51050"/>
    </source>
</evidence>
<feature type="region of interest" description="Disordered" evidence="7">
    <location>
        <begin position="527"/>
        <end position="558"/>
    </location>
</feature>
<feature type="region of interest" description="Disordered" evidence="7">
    <location>
        <begin position="145"/>
        <end position="171"/>
    </location>
</feature>
<dbReference type="GO" id="GO:0045893">
    <property type="term" value="P:positive regulation of DNA-templated transcription"/>
    <property type="evidence" value="ECO:0007669"/>
    <property type="project" value="TreeGrafter"/>
</dbReference>
<keyword evidence="5" id="KW-0539">Nucleus</keyword>
<evidence type="ECO:0000256" key="2">
    <source>
        <dbReference type="ARBA" id="ARBA00022723"/>
    </source>
</evidence>
<dbReference type="Proteomes" id="UP000007148">
    <property type="component" value="Unassembled WGS sequence"/>
</dbReference>
<feature type="compositionally biased region" description="Basic residues" evidence="7">
    <location>
        <begin position="680"/>
        <end position="695"/>
    </location>
</feature>
<dbReference type="InterPro" id="IPR001965">
    <property type="entry name" value="Znf_PHD"/>
</dbReference>
<dbReference type="PANTHER" id="PTHR46174:SF1">
    <property type="entry name" value="CXXC-TYPE ZINC FINGER PROTEIN 1"/>
    <property type="match status" value="1"/>
</dbReference>
<evidence type="ECO:0000256" key="7">
    <source>
        <dbReference type="SAM" id="MobiDB-lite"/>
    </source>
</evidence>
<evidence type="ECO:0000256" key="5">
    <source>
        <dbReference type="ARBA" id="ARBA00023242"/>
    </source>
</evidence>
<dbReference type="Pfam" id="PF00628">
    <property type="entry name" value="PHD"/>
    <property type="match status" value="1"/>
</dbReference>
<dbReference type="PROSITE" id="PS50016">
    <property type="entry name" value="ZF_PHD_2"/>
    <property type="match status" value="1"/>
</dbReference>
<protein>
    <recommendedName>
        <fullName evidence="12">PHD-type domain-containing protein</fullName>
    </recommendedName>
</protein>
<reference evidence="10 11" key="1">
    <citation type="journal article" date="2011" name="PLoS Pathog.">
        <title>Endophytic Life Strategies Decoded by Genome and Transcriptome Analyses of the Mutualistic Root Symbiont Piriformospora indica.</title>
        <authorList>
            <person name="Zuccaro A."/>
            <person name="Lahrmann U."/>
            <person name="Guldener U."/>
            <person name="Langen G."/>
            <person name="Pfiffi S."/>
            <person name="Biedenkopf D."/>
            <person name="Wong P."/>
            <person name="Samans B."/>
            <person name="Grimm C."/>
            <person name="Basiewicz M."/>
            <person name="Murat C."/>
            <person name="Martin F."/>
            <person name="Kogel K.H."/>
        </authorList>
    </citation>
    <scope>NUCLEOTIDE SEQUENCE [LARGE SCALE GENOMIC DNA]</scope>
    <source>
        <strain evidence="10 11">DSM 11827</strain>
    </source>
</reference>
<dbReference type="HOGENOM" id="CLU_368477_0_0_1"/>
<dbReference type="EMBL" id="CAFZ01000005">
    <property type="protein sequence ID" value="CCA66741.1"/>
    <property type="molecule type" value="Genomic_DNA"/>
</dbReference>
<feature type="region of interest" description="Disordered" evidence="7">
    <location>
        <begin position="607"/>
        <end position="643"/>
    </location>
</feature>
<feature type="compositionally biased region" description="Polar residues" evidence="7">
    <location>
        <begin position="223"/>
        <end position="232"/>
    </location>
</feature>
<dbReference type="InterPro" id="IPR011124">
    <property type="entry name" value="Znf_CW"/>
</dbReference>
<keyword evidence="4" id="KW-0862">Zinc</keyword>
<dbReference type="Gene3D" id="3.30.40.10">
    <property type="entry name" value="Zinc/RING finger domain, C3HC4 (zinc finger)"/>
    <property type="match status" value="1"/>
</dbReference>
<evidence type="ECO:0000256" key="6">
    <source>
        <dbReference type="PROSITE-ProRule" id="PRU00146"/>
    </source>
</evidence>
<feature type="domain" description="CW-type" evidence="9">
    <location>
        <begin position="448"/>
        <end position="503"/>
    </location>
</feature>
<evidence type="ECO:0000259" key="8">
    <source>
        <dbReference type="PROSITE" id="PS50016"/>
    </source>
</evidence>
<feature type="compositionally biased region" description="Polar residues" evidence="7">
    <location>
        <begin position="71"/>
        <end position="80"/>
    </location>
</feature>
<keyword evidence="11" id="KW-1185">Reference proteome</keyword>
<feature type="region of interest" description="Disordered" evidence="7">
    <location>
        <begin position="372"/>
        <end position="436"/>
    </location>
</feature>
<dbReference type="SMART" id="SM00249">
    <property type="entry name" value="PHD"/>
    <property type="match status" value="1"/>
</dbReference>
<dbReference type="GO" id="GO:0048188">
    <property type="term" value="C:Set1C/COMPASS complex"/>
    <property type="evidence" value="ECO:0007669"/>
    <property type="project" value="InterPro"/>
</dbReference>
<gene>
    <name evidence="10" type="ORF">PIIN_00422</name>
</gene>
<feature type="region of interest" description="Disordered" evidence="7">
    <location>
        <begin position="178"/>
        <end position="197"/>
    </location>
</feature>
<keyword evidence="3 6" id="KW-0863">Zinc-finger</keyword>
<organism evidence="10 11">
    <name type="scientific">Serendipita indica (strain DSM 11827)</name>
    <name type="common">Root endophyte fungus</name>
    <name type="synonym">Piriformospora indica</name>
    <dbReference type="NCBI Taxonomy" id="1109443"/>
    <lineage>
        <taxon>Eukaryota</taxon>
        <taxon>Fungi</taxon>
        <taxon>Dikarya</taxon>
        <taxon>Basidiomycota</taxon>
        <taxon>Agaricomycotina</taxon>
        <taxon>Agaricomycetes</taxon>
        <taxon>Sebacinales</taxon>
        <taxon>Serendipitaceae</taxon>
        <taxon>Serendipita</taxon>
    </lineage>
</organism>
<dbReference type="InParanoid" id="G4T5X9"/>
<evidence type="ECO:0000256" key="1">
    <source>
        <dbReference type="ARBA" id="ARBA00004123"/>
    </source>
</evidence>
<feature type="region of interest" description="Disordered" evidence="7">
    <location>
        <begin position="345"/>
        <end position="364"/>
    </location>
</feature>
<proteinExistence type="predicted"/>
<evidence type="ECO:0008006" key="12">
    <source>
        <dbReference type="Google" id="ProtNLM"/>
    </source>
</evidence>
<dbReference type="AlphaFoldDB" id="G4T5X9"/>
<dbReference type="PANTHER" id="PTHR46174">
    <property type="entry name" value="CXXC-TYPE ZINC FINGER PROTEIN 1"/>
    <property type="match status" value="1"/>
</dbReference>
<evidence type="ECO:0000256" key="3">
    <source>
        <dbReference type="ARBA" id="ARBA00022771"/>
    </source>
</evidence>
<dbReference type="STRING" id="1109443.G4T5X9"/>
<dbReference type="InterPro" id="IPR013083">
    <property type="entry name" value="Znf_RING/FYVE/PHD"/>
</dbReference>
<feature type="compositionally biased region" description="Basic and acidic residues" evidence="7">
    <location>
        <begin position="408"/>
        <end position="418"/>
    </location>
</feature>